<name>A0A084G0F6_PSEDA</name>
<feature type="compositionally biased region" description="Basic and acidic residues" evidence="1">
    <location>
        <begin position="103"/>
        <end position="132"/>
    </location>
</feature>
<sequence length="173" mass="18995">MVVFALLGLWKEIWAIMAKVPGAMKSGWARLVGWLGEARKALREARTKVRAWKAWDEARSSLKGAPSQMEVAWTAVIEWKKAESAATEGPDWGSKKGNFLGRPRTEDEGGGEGEGKGMSDEDGQRERPKDLRFGGIGEKPTDGEDHPEEGKSQSIGVDDGMDPGSFLARYCWT</sequence>
<feature type="chain" id="PRO_5012881419" evidence="2">
    <location>
        <begin position="16"/>
        <end position="173"/>
    </location>
</feature>
<organism evidence="3 4">
    <name type="scientific">Pseudallescheria apiosperma</name>
    <name type="common">Scedosporium apiospermum</name>
    <dbReference type="NCBI Taxonomy" id="563466"/>
    <lineage>
        <taxon>Eukaryota</taxon>
        <taxon>Fungi</taxon>
        <taxon>Dikarya</taxon>
        <taxon>Ascomycota</taxon>
        <taxon>Pezizomycotina</taxon>
        <taxon>Sordariomycetes</taxon>
        <taxon>Hypocreomycetidae</taxon>
        <taxon>Microascales</taxon>
        <taxon>Microascaceae</taxon>
        <taxon>Scedosporium</taxon>
    </lineage>
</organism>
<evidence type="ECO:0000256" key="1">
    <source>
        <dbReference type="SAM" id="MobiDB-lite"/>
    </source>
</evidence>
<dbReference type="AlphaFoldDB" id="A0A084G0F6"/>
<dbReference type="RefSeq" id="XP_016640617.1">
    <property type="nucleotide sequence ID" value="XM_016789744.1"/>
</dbReference>
<dbReference type="Proteomes" id="UP000028545">
    <property type="component" value="Unassembled WGS sequence"/>
</dbReference>
<accession>A0A084G0F6</accession>
<dbReference type="GeneID" id="27727083"/>
<feature type="signal peptide" evidence="2">
    <location>
        <begin position="1"/>
        <end position="15"/>
    </location>
</feature>
<evidence type="ECO:0000256" key="2">
    <source>
        <dbReference type="SAM" id="SignalP"/>
    </source>
</evidence>
<dbReference type="VEuPathDB" id="FungiDB:SAPIO_CDS8011"/>
<feature type="compositionally biased region" description="Basic and acidic residues" evidence="1">
    <location>
        <begin position="139"/>
        <end position="151"/>
    </location>
</feature>
<evidence type="ECO:0000313" key="3">
    <source>
        <dbReference type="EMBL" id="KEZ40818.1"/>
    </source>
</evidence>
<dbReference type="EMBL" id="JOWA01000116">
    <property type="protein sequence ID" value="KEZ40818.1"/>
    <property type="molecule type" value="Genomic_DNA"/>
</dbReference>
<dbReference type="KEGG" id="sapo:SAPIO_CDS8011"/>
<keyword evidence="4" id="KW-1185">Reference proteome</keyword>
<feature type="region of interest" description="Disordered" evidence="1">
    <location>
        <begin position="83"/>
        <end position="163"/>
    </location>
</feature>
<proteinExistence type="predicted"/>
<reference evidence="3 4" key="1">
    <citation type="journal article" date="2014" name="Genome Announc.">
        <title>Draft genome sequence of the pathogenic fungus Scedosporium apiospermum.</title>
        <authorList>
            <person name="Vandeputte P."/>
            <person name="Ghamrawi S."/>
            <person name="Rechenmann M."/>
            <person name="Iltis A."/>
            <person name="Giraud S."/>
            <person name="Fleury M."/>
            <person name="Thornton C."/>
            <person name="Delhaes L."/>
            <person name="Meyer W."/>
            <person name="Papon N."/>
            <person name="Bouchara J.P."/>
        </authorList>
    </citation>
    <scope>NUCLEOTIDE SEQUENCE [LARGE SCALE GENOMIC DNA]</scope>
    <source>
        <strain evidence="3 4">IHEM 14462</strain>
    </source>
</reference>
<keyword evidence="2" id="KW-0732">Signal</keyword>
<comment type="caution">
    <text evidence="3">The sequence shown here is derived from an EMBL/GenBank/DDBJ whole genome shotgun (WGS) entry which is preliminary data.</text>
</comment>
<dbReference type="HOGENOM" id="CLU_1548501_0_0_1"/>
<protein>
    <submittedName>
        <fullName evidence="3">Uncharacterized protein</fullName>
    </submittedName>
</protein>
<gene>
    <name evidence="3" type="ORF">SAPIO_CDS8011</name>
</gene>
<evidence type="ECO:0000313" key="4">
    <source>
        <dbReference type="Proteomes" id="UP000028545"/>
    </source>
</evidence>